<sequence>MVSSQLPFKLNSLYLQTKADFNFSCLASCNNPGDIAHGQLTSRYFSHGQLVRYKCDLGYSLEGNHELTCNNGDWNSYPPHCK</sequence>
<evidence type="ECO:0000313" key="6">
    <source>
        <dbReference type="EMBL" id="KAK2566877.1"/>
    </source>
</evidence>
<organism evidence="6 7">
    <name type="scientific">Acropora cervicornis</name>
    <name type="common">Staghorn coral</name>
    <dbReference type="NCBI Taxonomy" id="6130"/>
    <lineage>
        <taxon>Eukaryota</taxon>
        <taxon>Metazoa</taxon>
        <taxon>Cnidaria</taxon>
        <taxon>Anthozoa</taxon>
        <taxon>Hexacorallia</taxon>
        <taxon>Scleractinia</taxon>
        <taxon>Astrocoeniina</taxon>
        <taxon>Acroporidae</taxon>
        <taxon>Acropora</taxon>
    </lineage>
</organism>
<dbReference type="Gene3D" id="2.10.70.10">
    <property type="entry name" value="Complement Module, domain 1"/>
    <property type="match status" value="1"/>
</dbReference>
<reference evidence="6" key="2">
    <citation type="journal article" date="2023" name="Science">
        <title>Genomic signatures of disease resistance in endangered staghorn corals.</title>
        <authorList>
            <person name="Vollmer S.V."/>
            <person name="Selwyn J.D."/>
            <person name="Despard B.A."/>
            <person name="Roesel C.L."/>
        </authorList>
    </citation>
    <scope>NUCLEOTIDE SEQUENCE</scope>
    <source>
        <strain evidence="6">K2</strain>
    </source>
</reference>
<protein>
    <submittedName>
        <fullName evidence="6">Sushi</fullName>
    </submittedName>
</protein>
<evidence type="ECO:0000256" key="2">
    <source>
        <dbReference type="ARBA" id="ARBA00022737"/>
    </source>
</evidence>
<dbReference type="Proteomes" id="UP001249851">
    <property type="component" value="Unassembled WGS sequence"/>
</dbReference>
<dbReference type="PANTHER" id="PTHR45656">
    <property type="entry name" value="PROTEIN CBR-CLEC-78"/>
    <property type="match status" value="1"/>
</dbReference>
<dbReference type="InterPro" id="IPR051277">
    <property type="entry name" value="SEZ6_CSMD_C4BPB_Regulators"/>
</dbReference>
<dbReference type="SUPFAM" id="SSF57535">
    <property type="entry name" value="Complement control module/SCR domain"/>
    <property type="match status" value="1"/>
</dbReference>
<dbReference type="PROSITE" id="PS50923">
    <property type="entry name" value="SUSHI"/>
    <property type="match status" value="1"/>
</dbReference>
<feature type="domain" description="Sushi" evidence="5">
    <location>
        <begin position="27"/>
        <end position="82"/>
    </location>
</feature>
<evidence type="ECO:0000313" key="7">
    <source>
        <dbReference type="Proteomes" id="UP001249851"/>
    </source>
</evidence>
<dbReference type="Pfam" id="PF00084">
    <property type="entry name" value="Sushi"/>
    <property type="match status" value="1"/>
</dbReference>
<dbReference type="AlphaFoldDB" id="A0AAD9QT31"/>
<dbReference type="InterPro" id="IPR000436">
    <property type="entry name" value="Sushi_SCR_CCP_dom"/>
</dbReference>
<proteinExistence type="predicted"/>
<feature type="non-terminal residue" evidence="6">
    <location>
        <position position="82"/>
    </location>
</feature>
<dbReference type="InterPro" id="IPR035976">
    <property type="entry name" value="Sushi/SCR/CCP_sf"/>
</dbReference>
<gene>
    <name evidence="6" type="ORF">P5673_008632</name>
</gene>
<evidence type="ECO:0000256" key="4">
    <source>
        <dbReference type="PROSITE-ProRule" id="PRU00302"/>
    </source>
</evidence>
<evidence type="ECO:0000256" key="3">
    <source>
        <dbReference type="ARBA" id="ARBA00023157"/>
    </source>
</evidence>
<keyword evidence="2" id="KW-0677">Repeat</keyword>
<dbReference type="SMART" id="SM00032">
    <property type="entry name" value="CCP"/>
    <property type="match status" value="1"/>
</dbReference>
<accession>A0AAD9QT31</accession>
<evidence type="ECO:0000256" key="1">
    <source>
        <dbReference type="ARBA" id="ARBA00022729"/>
    </source>
</evidence>
<keyword evidence="4" id="KW-0768">Sushi</keyword>
<dbReference type="PANTHER" id="PTHR45656:SF4">
    <property type="entry name" value="PROTEIN CBR-CLEC-78"/>
    <property type="match status" value="1"/>
</dbReference>
<dbReference type="CDD" id="cd00033">
    <property type="entry name" value="CCP"/>
    <property type="match status" value="1"/>
</dbReference>
<comment type="caution">
    <text evidence="4">Lacks conserved residue(s) required for the propagation of feature annotation.</text>
</comment>
<dbReference type="EMBL" id="JARQWQ010000015">
    <property type="protein sequence ID" value="KAK2566877.1"/>
    <property type="molecule type" value="Genomic_DNA"/>
</dbReference>
<reference evidence="6" key="1">
    <citation type="journal article" date="2023" name="G3 (Bethesda)">
        <title>Whole genome assembly and annotation of the endangered Caribbean coral Acropora cervicornis.</title>
        <authorList>
            <person name="Selwyn J.D."/>
            <person name="Vollmer S.V."/>
        </authorList>
    </citation>
    <scope>NUCLEOTIDE SEQUENCE</scope>
    <source>
        <strain evidence="6">K2</strain>
    </source>
</reference>
<keyword evidence="7" id="KW-1185">Reference proteome</keyword>
<keyword evidence="3" id="KW-1015">Disulfide bond</keyword>
<name>A0AAD9QT31_ACRCE</name>
<keyword evidence="1" id="KW-0732">Signal</keyword>
<evidence type="ECO:0000259" key="5">
    <source>
        <dbReference type="PROSITE" id="PS50923"/>
    </source>
</evidence>
<comment type="caution">
    <text evidence="6">The sequence shown here is derived from an EMBL/GenBank/DDBJ whole genome shotgun (WGS) entry which is preliminary data.</text>
</comment>